<dbReference type="PANTHER" id="PTHR48050:SF13">
    <property type="entry name" value="STEROL 3-BETA-GLUCOSYLTRANSFERASE UGT80A2"/>
    <property type="match status" value="1"/>
</dbReference>
<dbReference type="InterPro" id="IPR010610">
    <property type="entry name" value="EryCIII-like_C"/>
</dbReference>
<feature type="domain" description="Glycosyltransferase family 28 N-terminal" evidence="1">
    <location>
        <begin position="11"/>
        <end position="120"/>
    </location>
</feature>
<dbReference type="CDD" id="cd03784">
    <property type="entry name" value="GT1_Gtf-like"/>
    <property type="match status" value="1"/>
</dbReference>
<evidence type="ECO:0000259" key="1">
    <source>
        <dbReference type="Pfam" id="PF03033"/>
    </source>
</evidence>
<gene>
    <name evidence="3" type="ordered locus">MycrhN_2328</name>
</gene>
<dbReference type="GO" id="GO:0005975">
    <property type="term" value="P:carbohydrate metabolic process"/>
    <property type="evidence" value="ECO:0007669"/>
    <property type="project" value="InterPro"/>
</dbReference>
<dbReference type="InterPro" id="IPR002213">
    <property type="entry name" value="UDP_glucos_trans"/>
</dbReference>
<dbReference type="GO" id="GO:0033072">
    <property type="term" value="P:vancomycin biosynthetic process"/>
    <property type="evidence" value="ECO:0007669"/>
    <property type="project" value="UniProtKB-ARBA"/>
</dbReference>
<evidence type="ECO:0000313" key="3">
    <source>
        <dbReference type="EMBL" id="AEV72918.1"/>
    </source>
</evidence>
<dbReference type="Gene3D" id="3.40.50.2000">
    <property type="entry name" value="Glycogen Phosphorylase B"/>
    <property type="match status" value="2"/>
</dbReference>
<organism evidence="3 4">
    <name type="scientific">Mycolicibacterium rhodesiae (strain NBB3)</name>
    <name type="common">Mycobacterium rhodesiae</name>
    <dbReference type="NCBI Taxonomy" id="710685"/>
    <lineage>
        <taxon>Bacteria</taxon>
        <taxon>Bacillati</taxon>
        <taxon>Actinomycetota</taxon>
        <taxon>Actinomycetes</taxon>
        <taxon>Mycobacteriales</taxon>
        <taxon>Mycobacteriaceae</taxon>
        <taxon>Mycolicibacterium</taxon>
    </lineage>
</organism>
<keyword evidence="3" id="KW-0808">Transferase</keyword>
<dbReference type="InterPro" id="IPR004276">
    <property type="entry name" value="GlycoTrans_28_N"/>
</dbReference>
<accession>G8RU75</accession>
<dbReference type="RefSeq" id="WP_014210730.1">
    <property type="nucleotide sequence ID" value="NC_016604.1"/>
</dbReference>
<reference evidence="3 4" key="1">
    <citation type="submission" date="2011-12" db="EMBL/GenBank/DDBJ databases">
        <title>Complete sequence of Mycobacterium rhodesiae NBB3.</title>
        <authorList>
            <consortium name="US DOE Joint Genome Institute"/>
            <person name="Lucas S."/>
            <person name="Han J."/>
            <person name="Lapidus A."/>
            <person name="Cheng J.-F."/>
            <person name="Goodwin L."/>
            <person name="Pitluck S."/>
            <person name="Peters L."/>
            <person name="Mikhailova N."/>
            <person name="Gu W."/>
            <person name="Detter J.C."/>
            <person name="Han C."/>
            <person name="Tapia R."/>
            <person name="Land M."/>
            <person name="Hauser L."/>
            <person name="Kyrpides N."/>
            <person name="Ivanova N."/>
            <person name="Pagani I."/>
            <person name="Mattes T."/>
            <person name="Holmes A."/>
            <person name="Rutledge P."/>
            <person name="Paulsen I."/>
            <person name="Coleman N."/>
            <person name="Woyke T."/>
        </authorList>
    </citation>
    <scope>NUCLEOTIDE SEQUENCE [LARGE SCALE GENOMIC DNA]</scope>
    <source>
        <strain evidence="3 4">NBB3</strain>
    </source>
</reference>
<keyword evidence="4" id="KW-1185">Reference proteome</keyword>
<sequence length="370" mass="39815">MKILFIMFDGGGNIPPQVKVARALKNRGADVHVLGHGGIRERIESAGLTFEQFADGRTFSPVERRSLPRMMADFAKVTVDRQYGQCAVEVARRLGVDAVVVDVVFAAAITEVLRAKIPTIAFVHFFYRGVQDILASPVGWLQRVRGITPLRADPSALLQIVTARSDLDPLRGTPPVHHVGVVWQGTPAQAIPAPTPRILVSLSTCAYPGQRRMLQNILDAVEPLDVETIVTVGPGIDSAGVRVPVNTTMHSWLDHDEVLASASLVVGHGGHSTAMRALSFGVPLVIMPANPLIDQKRVGAQIARVGACILLPKHAGSKRIREAITNALHDPAYRDAAVRIGARIRERDGADVAADAVVDFLRSSVGADRQ</sequence>
<dbReference type="SUPFAM" id="SSF53756">
    <property type="entry name" value="UDP-Glycosyltransferase/glycogen phosphorylase"/>
    <property type="match status" value="1"/>
</dbReference>
<evidence type="ECO:0000313" key="4">
    <source>
        <dbReference type="Proteomes" id="UP000005442"/>
    </source>
</evidence>
<proteinExistence type="predicted"/>
<dbReference type="Pfam" id="PF06722">
    <property type="entry name" value="EryCIII-like_C"/>
    <property type="match status" value="1"/>
</dbReference>
<dbReference type="OrthoDB" id="6620093at2"/>
<dbReference type="EMBL" id="CP003169">
    <property type="protein sequence ID" value="AEV72918.1"/>
    <property type="molecule type" value="Genomic_DNA"/>
</dbReference>
<dbReference type="InterPro" id="IPR050426">
    <property type="entry name" value="Glycosyltransferase_28"/>
</dbReference>
<protein>
    <submittedName>
        <fullName evidence="3">Glycosyl transferase, UDP-glucuronosyltransferase</fullName>
    </submittedName>
</protein>
<dbReference type="PATRIC" id="fig|710685.3.peg.2329"/>
<name>G8RU75_MYCRN</name>
<dbReference type="GO" id="GO:0008194">
    <property type="term" value="F:UDP-glycosyltransferase activity"/>
    <property type="evidence" value="ECO:0007669"/>
    <property type="project" value="InterPro"/>
</dbReference>
<dbReference type="Pfam" id="PF03033">
    <property type="entry name" value="Glyco_transf_28"/>
    <property type="match status" value="1"/>
</dbReference>
<dbReference type="PANTHER" id="PTHR48050">
    <property type="entry name" value="STEROL 3-BETA-GLUCOSYLTRANSFERASE"/>
    <property type="match status" value="1"/>
</dbReference>
<dbReference type="AlphaFoldDB" id="G8RU75"/>
<dbReference type="HOGENOM" id="CLU_000537_4_2_11"/>
<dbReference type="STRING" id="710685.MycrhN_2328"/>
<evidence type="ECO:0000259" key="2">
    <source>
        <dbReference type="Pfam" id="PF06722"/>
    </source>
</evidence>
<dbReference type="Proteomes" id="UP000005442">
    <property type="component" value="Chromosome"/>
</dbReference>
<dbReference type="KEGG" id="mrh:MycrhN_2328"/>
<dbReference type="GO" id="GO:0016758">
    <property type="term" value="F:hexosyltransferase activity"/>
    <property type="evidence" value="ECO:0007669"/>
    <property type="project" value="InterPro"/>
</dbReference>
<feature type="domain" description="Erythromycin biosynthesis protein CIII-like C-terminal" evidence="2">
    <location>
        <begin position="216"/>
        <end position="342"/>
    </location>
</feature>
<dbReference type="eggNOG" id="COG1819">
    <property type="taxonomic scope" value="Bacteria"/>
</dbReference>